<evidence type="ECO:0000313" key="1">
    <source>
        <dbReference type="EMBL" id="MBA0719646.1"/>
    </source>
</evidence>
<evidence type="ECO:0000313" key="2">
    <source>
        <dbReference type="Proteomes" id="UP000593574"/>
    </source>
</evidence>
<proteinExistence type="predicted"/>
<dbReference type="EMBL" id="JABEZV010000009">
    <property type="protein sequence ID" value="MBA0719646.1"/>
    <property type="molecule type" value="Genomic_DNA"/>
</dbReference>
<accession>A0A7J9A6E9</accession>
<dbReference type="Proteomes" id="UP000593574">
    <property type="component" value="Unassembled WGS sequence"/>
</dbReference>
<dbReference type="AlphaFoldDB" id="A0A7J9A6E9"/>
<sequence length="78" mass="8530">MPETPLNDAAGAVHYKNPEEMLPEGFLERIQERGMLELDPGKLVAWRADCNMAYICGTTAKCIYDEGGGISSRVEVGL</sequence>
<reference evidence="1 2" key="1">
    <citation type="journal article" date="2019" name="Genome Biol. Evol.">
        <title>Insights into the evolution of the New World diploid cottons (Gossypium, subgenus Houzingenia) based on genome sequencing.</title>
        <authorList>
            <person name="Grover C.E."/>
            <person name="Arick M.A. 2nd"/>
            <person name="Thrash A."/>
            <person name="Conover J.L."/>
            <person name="Sanders W.S."/>
            <person name="Peterson D.G."/>
            <person name="Frelichowski J.E."/>
            <person name="Scheffler J.A."/>
            <person name="Scheffler B.E."/>
            <person name="Wendel J.F."/>
        </authorList>
    </citation>
    <scope>NUCLEOTIDE SEQUENCE [LARGE SCALE GENOMIC DNA]</scope>
    <source>
        <strain evidence="1">4</strain>
        <tissue evidence="1">Leaf</tissue>
    </source>
</reference>
<keyword evidence="2" id="KW-1185">Reference proteome</keyword>
<organism evidence="1 2">
    <name type="scientific">Gossypium laxum</name>
    <dbReference type="NCBI Taxonomy" id="34288"/>
    <lineage>
        <taxon>Eukaryota</taxon>
        <taxon>Viridiplantae</taxon>
        <taxon>Streptophyta</taxon>
        <taxon>Embryophyta</taxon>
        <taxon>Tracheophyta</taxon>
        <taxon>Spermatophyta</taxon>
        <taxon>Magnoliopsida</taxon>
        <taxon>eudicotyledons</taxon>
        <taxon>Gunneridae</taxon>
        <taxon>Pentapetalae</taxon>
        <taxon>rosids</taxon>
        <taxon>malvids</taxon>
        <taxon>Malvales</taxon>
        <taxon>Malvaceae</taxon>
        <taxon>Malvoideae</taxon>
        <taxon>Gossypium</taxon>
    </lineage>
</organism>
<gene>
    <name evidence="1" type="ORF">Golax_007305</name>
</gene>
<protein>
    <submittedName>
        <fullName evidence="1">Uncharacterized protein</fullName>
    </submittedName>
</protein>
<comment type="caution">
    <text evidence="1">The sequence shown here is derived from an EMBL/GenBank/DDBJ whole genome shotgun (WGS) entry which is preliminary data.</text>
</comment>
<name>A0A7J9A6E9_9ROSI</name>